<evidence type="ECO:0000313" key="3">
    <source>
        <dbReference type="Proteomes" id="UP001166251"/>
    </source>
</evidence>
<dbReference type="Proteomes" id="UP001166251">
    <property type="component" value="Unassembled WGS sequence"/>
</dbReference>
<dbReference type="EMBL" id="JAHZSS010000001">
    <property type="protein sequence ID" value="MBW8189504.1"/>
    <property type="molecule type" value="Genomic_DNA"/>
</dbReference>
<keyword evidence="3" id="KW-1185">Reference proteome</keyword>
<reference evidence="2" key="1">
    <citation type="submission" date="2021-07" db="EMBL/GenBank/DDBJ databases">
        <title>Neiella marina sp. nov., isolated from the intestinal content of sea cucumber Apostichopus japonicus.</title>
        <authorList>
            <person name="Bai X."/>
        </authorList>
    </citation>
    <scope>NUCLEOTIDE SEQUENCE</scope>
    <source>
        <strain evidence="2">126</strain>
    </source>
</reference>
<evidence type="ECO:0000256" key="1">
    <source>
        <dbReference type="SAM" id="SignalP"/>
    </source>
</evidence>
<accession>A0ABS7EAY3</accession>
<organism evidence="2 3">
    <name type="scientific">Neiella holothuriorum</name>
    <dbReference type="NCBI Taxonomy" id="2870530"/>
    <lineage>
        <taxon>Bacteria</taxon>
        <taxon>Pseudomonadati</taxon>
        <taxon>Pseudomonadota</taxon>
        <taxon>Gammaproteobacteria</taxon>
        <taxon>Alteromonadales</taxon>
        <taxon>Echinimonadaceae</taxon>
        <taxon>Neiella</taxon>
    </lineage>
</organism>
<keyword evidence="1" id="KW-0732">Signal</keyword>
<dbReference type="Gene3D" id="3.40.190.10">
    <property type="entry name" value="Periplasmic binding protein-like II"/>
    <property type="match status" value="2"/>
</dbReference>
<proteinExistence type="predicted"/>
<gene>
    <name evidence="2" type="ORF">K0504_00535</name>
</gene>
<sequence>MKNLMKTLLSILVVMPTLSFAVDTVKWPSSELKNDPRGAYKRAVIETALQKTEATHGPYAIEEAVFASKFSTYRAREMVIEGSDINTYIALTNDDWERLTLPIRIPIRRGIINYRLLMIHRDNVNKFQHIENLHQLKNTVVGLQLGWTTTEILDAGGFDIELSSKYSSLFPMLDGKRFDYVPRGVNEIFNEQARYGRDLDIVVEPTIALYVPSPTYIFISPKEPALAARIEQGLEIMVADGTLKKMFYERFSEGLKLADIASRKLIKIPNPLLPAATPLDRPELWYQAGESVN</sequence>
<name>A0ABS7EAY3_9GAMM</name>
<dbReference type="SUPFAM" id="SSF53850">
    <property type="entry name" value="Periplasmic binding protein-like II"/>
    <property type="match status" value="1"/>
</dbReference>
<evidence type="ECO:0000313" key="2">
    <source>
        <dbReference type="EMBL" id="MBW8189504.1"/>
    </source>
</evidence>
<protein>
    <submittedName>
        <fullName evidence="2">Transporter substrate-binding domain-containing protein</fullName>
    </submittedName>
</protein>
<feature type="chain" id="PRO_5047252430" evidence="1">
    <location>
        <begin position="22"/>
        <end position="293"/>
    </location>
</feature>
<comment type="caution">
    <text evidence="2">The sequence shown here is derived from an EMBL/GenBank/DDBJ whole genome shotgun (WGS) entry which is preliminary data.</text>
</comment>
<dbReference type="RefSeq" id="WP_220102189.1">
    <property type="nucleotide sequence ID" value="NZ_JAHZSS010000001.1"/>
</dbReference>
<feature type="signal peptide" evidence="1">
    <location>
        <begin position="1"/>
        <end position="21"/>
    </location>
</feature>